<feature type="transmembrane region" description="Helical" evidence="1">
    <location>
        <begin position="142"/>
        <end position="159"/>
    </location>
</feature>
<dbReference type="PATRIC" id="fig|1348973.3.peg.371"/>
<dbReference type="AlphaFoldDB" id="A0A072NSA0"/>
<dbReference type="RefSeq" id="WP_035192765.1">
    <property type="nucleotide sequence ID" value="NZ_JJRY01000001.1"/>
</dbReference>
<protein>
    <submittedName>
        <fullName evidence="2">Uncharacterized protein</fullName>
    </submittedName>
</protein>
<name>A0A072NSA0_SCHAZ</name>
<evidence type="ECO:0000313" key="2">
    <source>
        <dbReference type="EMBL" id="KEF40356.1"/>
    </source>
</evidence>
<dbReference type="Proteomes" id="UP000027936">
    <property type="component" value="Unassembled WGS sequence"/>
</dbReference>
<keyword evidence="1" id="KW-1133">Transmembrane helix</keyword>
<feature type="transmembrane region" description="Helical" evidence="1">
    <location>
        <begin position="79"/>
        <end position="100"/>
    </location>
</feature>
<accession>A0A072NSA0</accession>
<evidence type="ECO:0000313" key="3">
    <source>
        <dbReference type="Proteomes" id="UP000027936"/>
    </source>
</evidence>
<dbReference type="EMBL" id="JJRY01000001">
    <property type="protein sequence ID" value="KEF40356.1"/>
    <property type="molecule type" value="Genomic_DNA"/>
</dbReference>
<gene>
    <name evidence="2" type="ORF">M670_00382</name>
</gene>
<proteinExistence type="predicted"/>
<comment type="caution">
    <text evidence="2">The sequence shown here is derived from an EMBL/GenBank/DDBJ whole genome shotgun (WGS) entry which is preliminary data.</text>
</comment>
<keyword evidence="1" id="KW-0812">Transmembrane</keyword>
<feature type="transmembrane region" description="Helical" evidence="1">
    <location>
        <begin position="36"/>
        <end position="58"/>
    </location>
</feature>
<evidence type="ECO:0000256" key="1">
    <source>
        <dbReference type="SAM" id="Phobius"/>
    </source>
</evidence>
<dbReference type="OrthoDB" id="2871924at2"/>
<keyword evidence="1" id="KW-0472">Membrane</keyword>
<feature type="transmembrane region" description="Helical" evidence="1">
    <location>
        <begin position="112"/>
        <end position="130"/>
    </location>
</feature>
<reference evidence="2 3" key="1">
    <citation type="submission" date="2014-04" db="EMBL/GenBank/DDBJ databases">
        <title>Draft genome sequence of Bacillus azotoformans MEV2011, a (co-) denitrifying strain unable to grow in the presence of oxygen.</title>
        <authorList>
            <person name="Nielsen M."/>
            <person name="Schreiber L."/>
            <person name="Finster K."/>
            <person name="Schramm A."/>
        </authorList>
    </citation>
    <scope>NUCLEOTIDE SEQUENCE [LARGE SCALE GENOMIC DNA]</scope>
    <source>
        <strain evidence="2 3">MEV2011</strain>
    </source>
</reference>
<organism evidence="2 3">
    <name type="scientific">Schinkia azotoformans MEV2011</name>
    <dbReference type="NCBI Taxonomy" id="1348973"/>
    <lineage>
        <taxon>Bacteria</taxon>
        <taxon>Bacillati</taxon>
        <taxon>Bacillota</taxon>
        <taxon>Bacilli</taxon>
        <taxon>Bacillales</taxon>
        <taxon>Bacillaceae</taxon>
        <taxon>Calidifontibacillus/Schinkia group</taxon>
        <taxon>Schinkia</taxon>
    </lineage>
</organism>
<sequence length="160" mass="18708">MKGWLISNALFILLVIFWSFWHREYSSPAIVVGKTFAVIAVILFIINVNMYFIFLIIRKSKTKRIKKTLALFSRKMMKFHVPIAITATALICIHAIIMISFHPLEIIDIKKLSGILAILILSVHLFSGWLRRKKASGFRRLFHLRMAFIFLTFFLIHIFI</sequence>